<dbReference type="EMBL" id="DS469591">
    <property type="protein sequence ID" value="EDO40438.1"/>
    <property type="molecule type" value="Genomic_DNA"/>
</dbReference>
<dbReference type="SMART" id="SM01057">
    <property type="entry name" value="Carb_anhydrase"/>
    <property type="match status" value="1"/>
</dbReference>
<keyword evidence="4" id="KW-0479">Metal-binding</keyword>
<dbReference type="EC" id="4.2.1.1" evidence="3"/>
<comment type="cofactor">
    <cofactor evidence="1">
        <name>Zn(2+)</name>
        <dbReference type="ChEBI" id="CHEBI:29105"/>
    </cofactor>
</comment>
<dbReference type="GO" id="GO:0004089">
    <property type="term" value="F:carbonate dehydratase activity"/>
    <property type="evidence" value="ECO:0000318"/>
    <property type="project" value="GO_Central"/>
</dbReference>
<comment type="catalytic activity">
    <reaction evidence="7">
        <text>hydrogencarbonate + H(+) = CO2 + H2O</text>
        <dbReference type="Rhea" id="RHEA:10748"/>
        <dbReference type="ChEBI" id="CHEBI:15377"/>
        <dbReference type="ChEBI" id="CHEBI:15378"/>
        <dbReference type="ChEBI" id="CHEBI:16526"/>
        <dbReference type="ChEBI" id="CHEBI:17544"/>
        <dbReference type="EC" id="4.2.1.1"/>
    </reaction>
</comment>
<dbReference type="PANTHER" id="PTHR18952:SF141">
    <property type="entry name" value="CARBONIC ANHYDRASE"/>
    <property type="match status" value="1"/>
</dbReference>
<evidence type="ECO:0000313" key="10">
    <source>
        <dbReference type="Proteomes" id="UP000001593"/>
    </source>
</evidence>
<feature type="non-terminal residue" evidence="9">
    <location>
        <position position="1"/>
    </location>
</feature>
<gene>
    <name evidence="9" type="ORF">NEMVEDRAFT_v1g107048</name>
</gene>
<dbReference type="Proteomes" id="UP000001593">
    <property type="component" value="Unassembled WGS sequence"/>
</dbReference>
<dbReference type="InterPro" id="IPR023561">
    <property type="entry name" value="Carbonic_anhydrase_a-class"/>
</dbReference>
<feature type="domain" description="Alpha-carbonic anhydrase" evidence="8">
    <location>
        <begin position="1"/>
        <end position="242"/>
    </location>
</feature>
<dbReference type="PhylomeDB" id="A7S762"/>
<evidence type="ECO:0000256" key="3">
    <source>
        <dbReference type="ARBA" id="ARBA00012925"/>
    </source>
</evidence>
<keyword evidence="6" id="KW-0456">Lyase</keyword>
<protein>
    <recommendedName>
        <fullName evidence="3">carbonic anhydrase</fullName>
        <ecNumber evidence="3">4.2.1.1</ecNumber>
    </recommendedName>
</protein>
<sequence length="251" mass="27938">GPLRWHKCYIGAEPGHQSPIDIVTKDVTQDSSLGSLWNTYEPVANSTLTNDGRTLQLTFANNNNVLSGGPLTDEYQLAMIKFHWAATEESAGSEHMIDSQGHAIEVQLVHWNKTKYRNIGEAITGEQGICILAVFFQVGNEANEGLDVIVDLLSKDEHKVVKAAIDPKIFFPAESEYWTYEGSLTTPPLTENVTWVICQSSLILSEDQMNVFRNIRNSHGDIMAKNSRPVCPINGRTIRSSDTLNNKHNDQ</sequence>
<comment type="similarity">
    <text evidence="2">Belongs to the alpha-carbonic anhydrase family.</text>
</comment>
<dbReference type="Pfam" id="PF00194">
    <property type="entry name" value="Carb_anhydrase"/>
    <property type="match status" value="1"/>
</dbReference>
<evidence type="ECO:0000256" key="6">
    <source>
        <dbReference type="ARBA" id="ARBA00023239"/>
    </source>
</evidence>
<evidence type="ECO:0000256" key="5">
    <source>
        <dbReference type="ARBA" id="ARBA00022833"/>
    </source>
</evidence>
<keyword evidence="10" id="KW-1185">Reference proteome</keyword>
<dbReference type="HOGENOM" id="CLU_039326_2_1_1"/>
<dbReference type="InParanoid" id="A7S762"/>
<evidence type="ECO:0000256" key="4">
    <source>
        <dbReference type="ARBA" id="ARBA00022723"/>
    </source>
</evidence>
<dbReference type="GO" id="GO:0005737">
    <property type="term" value="C:cytoplasm"/>
    <property type="evidence" value="ECO:0000318"/>
    <property type="project" value="GO_Central"/>
</dbReference>
<dbReference type="PROSITE" id="PS51144">
    <property type="entry name" value="ALPHA_CA_2"/>
    <property type="match status" value="1"/>
</dbReference>
<dbReference type="InterPro" id="IPR036398">
    <property type="entry name" value="CA_dom_sf"/>
</dbReference>
<dbReference type="GO" id="GO:0008270">
    <property type="term" value="F:zinc ion binding"/>
    <property type="evidence" value="ECO:0007669"/>
    <property type="project" value="InterPro"/>
</dbReference>
<dbReference type="AlphaFoldDB" id="A7S762"/>
<dbReference type="SUPFAM" id="SSF51069">
    <property type="entry name" value="Carbonic anhydrase"/>
    <property type="match status" value="1"/>
</dbReference>
<evidence type="ECO:0000259" key="8">
    <source>
        <dbReference type="PROSITE" id="PS51144"/>
    </source>
</evidence>
<dbReference type="Gene3D" id="3.10.200.10">
    <property type="entry name" value="Alpha carbonic anhydrase"/>
    <property type="match status" value="1"/>
</dbReference>
<accession>A7S762</accession>
<dbReference type="InterPro" id="IPR001148">
    <property type="entry name" value="CA_dom"/>
</dbReference>
<dbReference type="PANTHER" id="PTHR18952">
    <property type="entry name" value="CARBONIC ANHYDRASE"/>
    <property type="match status" value="1"/>
</dbReference>
<dbReference type="eggNOG" id="KOG0382">
    <property type="taxonomic scope" value="Eukaryota"/>
</dbReference>
<dbReference type="OMA" id="YSEGVEW"/>
<dbReference type="STRING" id="45351.A7S762"/>
<reference evidence="9 10" key="1">
    <citation type="journal article" date="2007" name="Science">
        <title>Sea anemone genome reveals ancestral eumetazoan gene repertoire and genomic organization.</title>
        <authorList>
            <person name="Putnam N.H."/>
            <person name="Srivastava M."/>
            <person name="Hellsten U."/>
            <person name="Dirks B."/>
            <person name="Chapman J."/>
            <person name="Salamov A."/>
            <person name="Terry A."/>
            <person name="Shapiro H."/>
            <person name="Lindquist E."/>
            <person name="Kapitonov V.V."/>
            <person name="Jurka J."/>
            <person name="Genikhovich G."/>
            <person name="Grigoriev I.V."/>
            <person name="Lucas S.M."/>
            <person name="Steele R.E."/>
            <person name="Finnerty J.R."/>
            <person name="Technau U."/>
            <person name="Martindale M.Q."/>
            <person name="Rokhsar D.S."/>
        </authorList>
    </citation>
    <scope>NUCLEOTIDE SEQUENCE [LARGE SCALE GENOMIC DNA]</scope>
    <source>
        <strain evidence="10">CH2 X CH6</strain>
    </source>
</reference>
<evidence type="ECO:0000256" key="1">
    <source>
        <dbReference type="ARBA" id="ARBA00001947"/>
    </source>
</evidence>
<proteinExistence type="inferred from homology"/>
<evidence type="ECO:0000256" key="2">
    <source>
        <dbReference type="ARBA" id="ARBA00010718"/>
    </source>
</evidence>
<keyword evidence="5" id="KW-0862">Zinc</keyword>
<name>A7S762_NEMVE</name>
<evidence type="ECO:0000313" key="9">
    <source>
        <dbReference type="EMBL" id="EDO40438.1"/>
    </source>
</evidence>
<organism evidence="9 10">
    <name type="scientific">Nematostella vectensis</name>
    <name type="common">Starlet sea anemone</name>
    <dbReference type="NCBI Taxonomy" id="45351"/>
    <lineage>
        <taxon>Eukaryota</taxon>
        <taxon>Metazoa</taxon>
        <taxon>Cnidaria</taxon>
        <taxon>Anthozoa</taxon>
        <taxon>Hexacorallia</taxon>
        <taxon>Actiniaria</taxon>
        <taxon>Edwardsiidae</taxon>
        <taxon>Nematostella</taxon>
    </lineage>
</organism>
<dbReference type="CDD" id="cd00326">
    <property type="entry name" value="alpha_CA"/>
    <property type="match status" value="1"/>
</dbReference>
<evidence type="ECO:0000256" key="7">
    <source>
        <dbReference type="ARBA" id="ARBA00048348"/>
    </source>
</evidence>